<organism evidence="1">
    <name type="scientific">marine sediment metagenome</name>
    <dbReference type="NCBI Taxonomy" id="412755"/>
    <lineage>
        <taxon>unclassified sequences</taxon>
        <taxon>metagenomes</taxon>
        <taxon>ecological metagenomes</taxon>
    </lineage>
</organism>
<proteinExistence type="predicted"/>
<reference evidence="1" key="1">
    <citation type="journal article" date="2015" name="Nature">
        <title>Complex archaea that bridge the gap between prokaryotes and eukaryotes.</title>
        <authorList>
            <person name="Spang A."/>
            <person name="Saw J.H."/>
            <person name="Jorgensen S.L."/>
            <person name="Zaremba-Niedzwiedzka K."/>
            <person name="Martijn J."/>
            <person name="Lind A.E."/>
            <person name="van Eijk R."/>
            <person name="Schleper C."/>
            <person name="Guy L."/>
            <person name="Ettema T.J."/>
        </authorList>
    </citation>
    <scope>NUCLEOTIDE SEQUENCE</scope>
</reference>
<evidence type="ECO:0000313" key="1">
    <source>
        <dbReference type="EMBL" id="KKK82694.1"/>
    </source>
</evidence>
<comment type="caution">
    <text evidence="1">The sequence shown here is derived from an EMBL/GenBank/DDBJ whole genome shotgun (WGS) entry which is preliminary data.</text>
</comment>
<sequence length="67" mass="7868">MKTPYDQAIAEIEKDCPAEFRLHRNHALDTLKGKRQGWLDCCRELLPRIPETDLTNEEIAFLEEVKK</sequence>
<accession>A0A0F9AW64</accession>
<protein>
    <submittedName>
        <fullName evidence="1">Uncharacterized protein</fullName>
    </submittedName>
</protein>
<gene>
    <name evidence="1" type="ORF">LCGC14_2800840</name>
</gene>
<dbReference type="EMBL" id="LAZR01052554">
    <property type="protein sequence ID" value="KKK82694.1"/>
    <property type="molecule type" value="Genomic_DNA"/>
</dbReference>
<name>A0A0F9AW64_9ZZZZ</name>
<dbReference type="AlphaFoldDB" id="A0A0F9AW64"/>